<feature type="transmembrane region" description="Helical" evidence="2">
    <location>
        <begin position="7"/>
        <end position="27"/>
    </location>
</feature>
<feature type="region of interest" description="Disordered" evidence="1">
    <location>
        <begin position="96"/>
        <end position="212"/>
    </location>
</feature>
<dbReference type="Proteomes" id="UP000192266">
    <property type="component" value="Unassembled WGS sequence"/>
</dbReference>
<evidence type="ECO:0000313" key="4">
    <source>
        <dbReference type="Proteomes" id="UP000192266"/>
    </source>
</evidence>
<evidence type="ECO:0000256" key="2">
    <source>
        <dbReference type="SAM" id="Phobius"/>
    </source>
</evidence>
<dbReference type="OrthoDB" id="883899at2"/>
<name>A0A1W1V1T4_9BACT</name>
<dbReference type="EMBL" id="FWWW01000047">
    <property type="protein sequence ID" value="SMB87282.1"/>
    <property type="molecule type" value="Genomic_DNA"/>
</dbReference>
<organism evidence="3 4">
    <name type="scientific">Hymenobacter roseosalivarius DSM 11622</name>
    <dbReference type="NCBI Taxonomy" id="645990"/>
    <lineage>
        <taxon>Bacteria</taxon>
        <taxon>Pseudomonadati</taxon>
        <taxon>Bacteroidota</taxon>
        <taxon>Cytophagia</taxon>
        <taxon>Cytophagales</taxon>
        <taxon>Hymenobacteraceae</taxon>
        <taxon>Hymenobacter</taxon>
    </lineage>
</organism>
<feature type="transmembrane region" description="Helical" evidence="2">
    <location>
        <begin position="47"/>
        <end position="69"/>
    </location>
</feature>
<feature type="compositionally biased region" description="Low complexity" evidence="1">
    <location>
        <begin position="149"/>
        <end position="172"/>
    </location>
</feature>
<feature type="compositionally biased region" description="Pro residues" evidence="1">
    <location>
        <begin position="131"/>
        <end position="148"/>
    </location>
</feature>
<keyword evidence="2" id="KW-1133">Transmembrane helix</keyword>
<gene>
    <name evidence="3" type="ORF">SAMN00120144_1526</name>
</gene>
<keyword evidence="2" id="KW-0472">Membrane</keyword>
<dbReference type="AlphaFoldDB" id="A0A1W1V1T4"/>
<feature type="compositionally biased region" description="Low complexity" evidence="1">
    <location>
        <begin position="105"/>
        <end position="130"/>
    </location>
</feature>
<evidence type="ECO:0000256" key="1">
    <source>
        <dbReference type="SAM" id="MobiDB-lite"/>
    </source>
</evidence>
<reference evidence="3 4" key="1">
    <citation type="submission" date="2017-04" db="EMBL/GenBank/DDBJ databases">
        <authorList>
            <person name="Afonso C.L."/>
            <person name="Miller P.J."/>
            <person name="Scott M.A."/>
            <person name="Spackman E."/>
            <person name="Goraichik I."/>
            <person name="Dimitrov K.M."/>
            <person name="Suarez D.L."/>
            <person name="Swayne D.E."/>
        </authorList>
    </citation>
    <scope>NUCLEOTIDE SEQUENCE [LARGE SCALE GENOMIC DNA]</scope>
    <source>
        <strain evidence="3 4">DSM 11622</strain>
    </source>
</reference>
<evidence type="ECO:0000313" key="3">
    <source>
        <dbReference type="EMBL" id="SMB87282.1"/>
    </source>
</evidence>
<proteinExistence type="predicted"/>
<feature type="compositionally biased region" description="Polar residues" evidence="1">
    <location>
        <begin position="203"/>
        <end position="212"/>
    </location>
</feature>
<keyword evidence="4" id="KW-1185">Reference proteome</keyword>
<protein>
    <submittedName>
        <fullName evidence="3">Uncharacterized protein</fullName>
    </submittedName>
</protein>
<dbReference type="RefSeq" id="WP_084444032.1">
    <property type="nucleotide sequence ID" value="NZ_FWWW01000047.1"/>
</dbReference>
<sequence>MLGFKRLVNVVVMVYLLLALLFILMPASRDFMMSSMGLSGDLGLATFYNTMFVIGAVLLALELIVENLYNVALKRDLSRQEGKVNELKARLYDHQMEQRDRDLQARPVTTAAPAAPTRPVTTAAPVVPVTPVAPPTPVAPTTPAPTPEPAATTTTTTTRLDPVYVVPADPAPGTNLPPNTNVAETPPHSNIPPASAADLETPRPTQYPSSQP</sequence>
<keyword evidence="2" id="KW-0812">Transmembrane</keyword>
<dbReference type="STRING" id="645990.SAMN00120144_1526"/>
<accession>A0A1W1V1T4</accession>